<evidence type="ECO:0000259" key="1">
    <source>
        <dbReference type="Pfam" id="PF03184"/>
    </source>
</evidence>
<reference evidence="2" key="1">
    <citation type="submission" date="2022-11" db="UniProtKB">
        <authorList>
            <consortium name="EnsemblMetazoa"/>
        </authorList>
    </citation>
    <scope>IDENTIFICATION</scope>
</reference>
<protein>
    <recommendedName>
        <fullName evidence="1">DDE-1 domain-containing protein</fullName>
    </recommendedName>
</protein>
<evidence type="ECO:0000313" key="2">
    <source>
        <dbReference type="EnsemblMetazoa" id="XP_038059040.1"/>
    </source>
</evidence>
<dbReference type="Pfam" id="PF03184">
    <property type="entry name" value="DDE_1"/>
    <property type="match status" value="1"/>
</dbReference>
<accession>A0A914A5N2</accession>
<dbReference type="PANTHER" id="PTHR19303">
    <property type="entry name" value="TRANSPOSON"/>
    <property type="match status" value="1"/>
</dbReference>
<dbReference type="OMA" id="SRWYNAD"/>
<proteinExistence type="predicted"/>
<dbReference type="InterPro" id="IPR009057">
    <property type="entry name" value="Homeodomain-like_sf"/>
</dbReference>
<dbReference type="InterPro" id="IPR050863">
    <property type="entry name" value="CenT-Element_Derived"/>
</dbReference>
<dbReference type="GO" id="GO:0005634">
    <property type="term" value="C:nucleus"/>
    <property type="evidence" value="ECO:0007669"/>
    <property type="project" value="TreeGrafter"/>
</dbReference>
<dbReference type="AlphaFoldDB" id="A0A914A5N2"/>
<dbReference type="SUPFAM" id="SSF46689">
    <property type="entry name" value="Homeodomain-like"/>
    <property type="match status" value="2"/>
</dbReference>
<dbReference type="InterPro" id="IPR004875">
    <property type="entry name" value="DDE_SF_endonuclease_dom"/>
</dbReference>
<dbReference type="Proteomes" id="UP000887568">
    <property type="component" value="Unplaced"/>
</dbReference>
<sequence>MKKVKDKSVKNMCVSPALPFRNGTKYRAYSPTAATQARHAVKKGGETIRGAARKHGLPEATLRKQVNAKVRTKNMRVGPAPPFKNGTKYRAYPPTAATQAYRAVKEGGETIRGAARKYGLPEATLRVRVNGKVRPEVTKSGRKPMLSTAQETRLVEHLKTMADCGYEIGTRDVKSSAIVLAASLGKRDRNHALSWQWIKGFMRRWPDLELGKPFCAKSQLASATSEKNVLSYFASLESLLSKNNLTNAPERIYSVDEKSAKISASAETESQTVTIIGCGNALGQQIPPYFVFPGRRMRQELLRGGLPGTSGSVSESGWSDLEIYKDYLANHFLRYATEHTDDQPVLLLFDGRRAHISSVPLSDWAKRHNILMFLRPAYTSYVLQTDDLHDLGPFGPFEKMYNQNCRKRMATSSSSVLEKNRVCEVASKVYAKALSPSRLQGSFKKLGIYTSE</sequence>
<dbReference type="OrthoDB" id="8191755at2759"/>
<dbReference type="RefSeq" id="XP_038059040.1">
    <property type="nucleotide sequence ID" value="XM_038203112.1"/>
</dbReference>
<organism evidence="2 3">
    <name type="scientific">Patiria miniata</name>
    <name type="common">Bat star</name>
    <name type="synonym">Asterina miniata</name>
    <dbReference type="NCBI Taxonomy" id="46514"/>
    <lineage>
        <taxon>Eukaryota</taxon>
        <taxon>Metazoa</taxon>
        <taxon>Echinodermata</taxon>
        <taxon>Eleutherozoa</taxon>
        <taxon>Asterozoa</taxon>
        <taxon>Asteroidea</taxon>
        <taxon>Valvatacea</taxon>
        <taxon>Valvatida</taxon>
        <taxon>Asterinidae</taxon>
        <taxon>Patiria</taxon>
    </lineage>
</organism>
<dbReference type="GO" id="GO:0003677">
    <property type="term" value="F:DNA binding"/>
    <property type="evidence" value="ECO:0007669"/>
    <property type="project" value="TreeGrafter"/>
</dbReference>
<feature type="domain" description="DDE-1" evidence="1">
    <location>
        <begin position="272"/>
        <end position="414"/>
    </location>
</feature>
<dbReference type="EnsemblMetazoa" id="XM_038203112.1">
    <property type="protein sequence ID" value="XP_038059040.1"/>
    <property type="gene ID" value="LOC119730293"/>
</dbReference>
<evidence type="ECO:0000313" key="3">
    <source>
        <dbReference type="Proteomes" id="UP000887568"/>
    </source>
</evidence>
<dbReference type="Gene3D" id="1.10.10.60">
    <property type="entry name" value="Homeodomain-like"/>
    <property type="match status" value="1"/>
</dbReference>
<dbReference type="PANTHER" id="PTHR19303:SF74">
    <property type="entry name" value="POGO TRANSPOSABLE ELEMENT WITH KRAB DOMAIN"/>
    <property type="match status" value="1"/>
</dbReference>
<keyword evidence="3" id="KW-1185">Reference proteome</keyword>
<dbReference type="GeneID" id="119730293"/>
<name>A0A914A5N2_PATMI</name>